<organism evidence="12 13">
    <name type="scientific">Thermophilibacter immobilis</name>
    <dbReference type="NCBI Taxonomy" id="2779519"/>
    <lineage>
        <taxon>Bacteria</taxon>
        <taxon>Bacillati</taxon>
        <taxon>Actinomycetota</taxon>
        <taxon>Coriobacteriia</taxon>
        <taxon>Coriobacteriales</taxon>
        <taxon>Atopobiaceae</taxon>
        <taxon>Thermophilibacter</taxon>
    </lineage>
</organism>
<comment type="catalytic activity">
    <reaction evidence="1">
        <text>ATP + protein L-histidine = ADP + protein N-phospho-L-histidine.</text>
        <dbReference type="EC" id="2.7.13.3"/>
    </reaction>
</comment>
<dbReference type="FunFam" id="3.30.565.10:FF:000006">
    <property type="entry name" value="Sensor histidine kinase WalK"/>
    <property type="match status" value="1"/>
</dbReference>
<keyword evidence="7 12" id="KW-0418">Kinase</keyword>
<evidence type="ECO:0000256" key="4">
    <source>
        <dbReference type="ARBA" id="ARBA00012438"/>
    </source>
</evidence>
<proteinExistence type="predicted"/>
<dbReference type="Gene3D" id="3.30.565.10">
    <property type="entry name" value="Histidine kinase-like ATPase, C-terminal domain"/>
    <property type="match status" value="1"/>
</dbReference>
<evidence type="ECO:0000256" key="6">
    <source>
        <dbReference type="ARBA" id="ARBA00022679"/>
    </source>
</evidence>
<dbReference type="CDD" id="cd00075">
    <property type="entry name" value="HATPase"/>
    <property type="match status" value="1"/>
</dbReference>
<evidence type="ECO:0000259" key="11">
    <source>
        <dbReference type="PROSITE" id="PS50109"/>
    </source>
</evidence>
<protein>
    <recommendedName>
        <fullName evidence="10">Sensor-like histidine kinase SenX3</fullName>
        <ecNumber evidence="4">2.7.13.3</ecNumber>
    </recommendedName>
</protein>
<dbReference type="SMART" id="SM00388">
    <property type="entry name" value="HisKA"/>
    <property type="match status" value="1"/>
</dbReference>
<dbReference type="SMART" id="SM00387">
    <property type="entry name" value="HATPase_c"/>
    <property type="match status" value="1"/>
</dbReference>
<dbReference type="EC" id="2.7.13.3" evidence="4"/>
<dbReference type="InterPro" id="IPR004358">
    <property type="entry name" value="Sig_transdc_His_kin-like_C"/>
</dbReference>
<evidence type="ECO:0000313" key="13">
    <source>
        <dbReference type="Proteomes" id="UP000593735"/>
    </source>
</evidence>
<dbReference type="InterPro" id="IPR036890">
    <property type="entry name" value="HATPase_C_sf"/>
</dbReference>
<keyword evidence="6" id="KW-0808">Transferase</keyword>
<evidence type="ECO:0000256" key="7">
    <source>
        <dbReference type="ARBA" id="ARBA00022777"/>
    </source>
</evidence>
<dbReference type="EMBL" id="CP063767">
    <property type="protein sequence ID" value="QOY60026.1"/>
    <property type="molecule type" value="Genomic_DNA"/>
</dbReference>
<dbReference type="Pfam" id="PF02518">
    <property type="entry name" value="HATPase_c"/>
    <property type="match status" value="1"/>
</dbReference>
<keyword evidence="5" id="KW-0597">Phosphoprotein</keyword>
<dbReference type="FunFam" id="1.10.287.130:FF:000001">
    <property type="entry name" value="Two-component sensor histidine kinase"/>
    <property type="match status" value="1"/>
</dbReference>
<dbReference type="SUPFAM" id="SSF55874">
    <property type="entry name" value="ATPase domain of HSP90 chaperone/DNA topoisomerase II/histidine kinase"/>
    <property type="match status" value="1"/>
</dbReference>
<gene>
    <name evidence="12" type="ORF">INP52_06265</name>
</gene>
<accession>A0A7S7M792</accession>
<evidence type="ECO:0000256" key="1">
    <source>
        <dbReference type="ARBA" id="ARBA00000085"/>
    </source>
</evidence>
<dbReference type="Proteomes" id="UP000593735">
    <property type="component" value="Chromosome"/>
</dbReference>
<evidence type="ECO:0000256" key="2">
    <source>
        <dbReference type="ARBA" id="ARBA00001968"/>
    </source>
</evidence>
<dbReference type="Gene3D" id="1.10.287.130">
    <property type="match status" value="1"/>
</dbReference>
<dbReference type="PROSITE" id="PS50109">
    <property type="entry name" value="HIS_KIN"/>
    <property type="match status" value="1"/>
</dbReference>
<evidence type="ECO:0000256" key="10">
    <source>
        <dbReference type="ARBA" id="ARBA00039401"/>
    </source>
</evidence>
<dbReference type="PANTHER" id="PTHR45453:SF1">
    <property type="entry name" value="PHOSPHATE REGULON SENSOR PROTEIN PHOR"/>
    <property type="match status" value="1"/>
</dbReference>
<dbReference type="PANTHER" id="PTHR45453">
    <property type="entry name" value="PHOSPHATE REGULON SENSOR PROTEIN PHOR"/>
    <property type="match status" value="1"/>
</dbReference>
<keyword evidence="8" id="KW-0902">Two-component regulatory system</keyword>
<dbReference type="PRINTS" id="PR00344">
    <property type="entry name" value="BCTRLSENSOR"/>
</dbReference>
<dbReference type="GO" id="GO:0004721">
    <property type="term" value="F:phosphoprotein phosphatase activity"/>
    <property type="evidence" value="ECO:0007669"/>
    <property type="project" value="TreeGrafter"/>
</dbReference>
<evidence type="ECO:0000256" key="9">
    <source>
        <dbReference type="ARBA" id="ARBA00023136"/>
    </source>
</evidence>
<dbReference type="InterPro" id="IPR050351">
    <property type="entry name" value="BphY/WalK/GraS-like"/>
</dbReference>
<dbReference type="InterPro" id="IPR036097">
    <property type="entry name" value="HisK_dim/P_sf"/>
</dbReference>
<dbReference type="SUPFAM" id="SSF47384">
    <property type="entry name" value="Homodimeric domain of signal transducing histidine kinase"/>
    <property type="match status" value="1"/>
</dbReference>
<dbReference type="Pfam" id="PF00512">
    <property type="entry name" value="HisKA"/>
    <property type="match status" value="1"/>
</dbReference>
<evidence type="ECO:0000256" key="3">
    <source>
        <dbReference type="ARBA" id="ARBA00004236"/>
    </source>
</evidence>
<dbReference type="CDD" id="cd00082">
    <property type="entry name" value="HisKA"/>
    <property type="match status" value="1"/>
</dbReference>
<dbReference type="InterPro" id="IPR003594">
    <property type="entry name" value="HATPase_dom"/>
</dbReference>
<dbReference type="GO" id="GO:0005886">
    <property type="term" value="C:plasma membrane"/>
    <property type="evidence" value="ECO:0007669"/>
    <property type="project" value="UniProtKB-SubCell"/>
</dbReference>
<evidence type="ECO:0000256" key="8">
    <source>
        <dbReference type="ARBA" id="ARBA00023012"/>
    </source>
</evidence>
<dbReference type="GO" id="GO:0005509">
    <property type="term" value="F:calcium ion binding"/>
    <property type="evidence" value="ECO:0007669"/>
    <property type="project" value="UniProtKB-ARBA"/>
</dbReference>
<feature type="domain" description="Histidine kinase" evidence="11">
    <location>
        <begin position="232"/>
        <end position="451"/>
    </location>
</feature>
<comment type="subcellular location">
    <subcellularLocation>
        <location evidence="3">Cell membrane</location>
    </subcellularLocation>
</comment>
<dbReference type="AlphaFoldDB" id="A0A7S7M792"/>
<keyword evidence="9" id="KW-0472">Membrane</keyword>
<dbReference type="GO" id="GO:0016036">
    <property type="term" value="P:cellular response to phosphate starvation"/>
    <property type="evidence" value="ECO:0007669"/>
    <property type="project" value="TreeGrafter"/>
</dbReference>
<dbReference type="InterPro" id="IPR003661">
    <property type="entry name" value="HisK_dim/P_dom"/>
</dbReference>
<dbReference type="GO" id="GO:0000155">
    <property type="term" value="F:phosphorelay sensor kinase activity"/>
    <property type="evidence" value="ECO:0007669"/>
    <property type="project" value="InterPro"/>
</dbReference>
<dbReference type="InterPro" id="IPR005467">
    <property type="entry name" value="His_kinase_dom"/>
</dbReference>
<dbReference type="KEGG" id="tio:INP52_06265"/>
<dbReference type="RefSeq" id="WP_194370058.1">
    <property type="nucleotide sequence ID" value="NZ_CP063767.1"/>
</dbReference>
<evidence type="ECO:0000313" key="12">
    <source>
        <dbReference type="EMBL" id="QOY60026.1"/>
    </source>
</evidence>
<sequence length="451" mass="48221">MSQRVFAALVAACALVAVVVTIAASVLFQSAFFEDEHEQLAGECRTVASLLDRTSDDVSVLDGLDFSGIRVTLVEPDGTVSYDSLADAATLPSHADRPEVADALSEGSGSAERASATAGYVSLYEAVRLSSGAVVRLSVDRASVGTFLSRDVTALAALAVVVVGVSWLVSRRLARSFVRPILQIDPAAGDAAAPYEELDPLVNRLNEQRGELVRRMAQLQDADDLRREFTANVTHELKTPIASISGAAELMRDGLVRKGDVRDFAGRIYDDAQRLSALVSDILMLSKLDESERAGDREIFGPAERVDLRSVASDVVERLGESARRAGVEVSVEGVASPVMGNARLLDELVSNLVENAIRYNPAGGRVYVWVVPQDGRPCIRVTDTGIGIPKEDQGKVFERFYRVDKGRSRDTGGTGLGLAIVKHAAAYHAAQIKLESELGKGTSVTVLFPA</sequence>
<comment type="cofactor">
    <cofactor evidence="2">
        <name>a divalent metal cation</name>
        <dbReference type="ChEBI" id="CHEBI:60240"/>
    </cofactor>
</comment>
<reference evidence="12 13" key="1">
    <citation type="submission" date="2020-10" db="EMBL/GenBank/DDBJ databases">
        <title>Olsenella immobilis sp.nov., isolated from the mud in a fermentation cellar used for the production of Chinese strong-flavoured liquor.</title>
        <authorList>
            <person name="Lu L."/>
        </authorList>
    </citation>
    <scope>NUCLEOTIDE SEQUENCE [LARGE SCALE GENOMIC DNA]</scope>
    <source>
        <strain evidence="12 13">LZLJ-2</strain>
    </source>
</reference>
<evidence type="ECO:0000256" key="5">
    <source>
        <dbReference type="ARBA" id="ARBA00022553"/>
    </source>
</evidence>
<name>A0A7S7M792_9ACTN</name>
<keyword evidence="13" id="KW-1185">Reference proteome</keyword>